<name>A0A4Z0NVJ4_9HYPH</name>
<dbReference type="OrthoDB" id="7402760at2"/>
<dbReference type="SMART" id="SM00530">
    <property type="entry name" value="HTH_XRE"/>
    <property type="match status" value="1"/>
</dbReference>
<sequence>MPPFETAPEPDEADLPEGQSRAVADAVREALARRRMSRQALADAARISISTLEKALSGRRPFTLATTIRLEEALGLPLRQPPPRREAAPRQAPAAFGSYTRAAVAFLEGRFLTLRPSFGQPGAIFAYRTEIAWDVESARLVFREAERLDAPFAQTGTVSVPNQSGHIYLVTEFQGQYRLAMLGLPTIQGELFGILTTLVSGRGAQLTPAATPLALVPERSAPDGACYGRVTAGAPCEPAYRAILDRVRDGFAVFPGCLPPGALPGA</sequence>
<dbReference type="CDD" id="cd00093">
    <property type="entry name" value="HTH_XRE"/>
    <property type="match status" value="1"/>
</dbReference>
<dbReference type="InterPro" id="IPR010982">
    <property type="entry name" value="Lambda_DNA-bd_dom_sf"/>
</dbReference>
<gene>
    <name evidence="3" type="ORF">EU555_03455</name>
</gene>
<dbReference type="Pfam" id="PF01381">
    <property type="entry name" value="HTH_3"/>
    <property type="match status" value="1"/>
</dbReference>
<evidence type="ECO:0000256" key="1">
    <source>
        <dbReference type="SAM" id="MobiDB-lite"/>
    </source>
</evidence>
<feature type="region of interest" description="Disordered" evidence="1">
    <location>
        <begin position="1"/>
        <end position="22"/>
    </location>
</feature>
<dbReference type="RefSeq" id="WP_135413057.1">
    <property type="nucleotide sequence ID" value="NZ_SRLB01000002.1"/>
</dbReference>
<evidence type="ECO:0000259" key="2">
    <source>
        <dbReference type="PROSITE" id="PS50943"/>
    </source>
</evidence>
<dbReference type="PROSITE" id="PS50943">
    <property type="entry name" value="HTH_CROC1"/>
    <property type="match status" value="1"/>
</dbReference>
<reference evidence="3 4" key="1">
    <citation type="submission" date="2019-04" db="EMBL/GenBank/DDBJ databases">
        <authorList>
            <person name="Feng G."/>
            <person name="Zhu H."/>
        </authorList>
    </citation>
    <scope>NUCLEOTIDE SEQUENCE [LARGE SCALE GENOMIC DNA]</scope>
    <source>
        <strain evidence="3 4">6HR-1</strain>
    </source>
</reference>
<accession>A0A4Z0NVJ4</accession>
<dbReference type="Gene3D" id="1.10.260.40">
    <property type="entry name" value="lambda repressor-like DNA-binding domains"/>
    <property type="match status" value="1"/>
</dbReference>
<dbReference type="InterPro" id="IPR001387">
    <property type="entry name" value="Cro/C1-type_HTH"/>
</dbReference>
<dbReference type="AlphaFoldDB" id="A0A4Z0NVJ4"/>
<keyword evidence="4" id="KW-1185">Reference proteome</keyword>
<feature type="domain" description="HTH cro/C1-type" evidence="2">
    <location>
        <begin position="27"/>
        <end position="81"/>
    </location>
</feature>
<dbReference type="EMBL" id="SRLB01000002">
    <property type="protein sequence ID" value="TGE01743.1"/>
    <property type="molecule type" value="Genomic_DNA"/>
</dbReference>
<dbReference type="SUPFAM" id="SSF47413">
    <property type="entry name" value="lambda repressor-like DNA-binding domains"/>
    <property type="match status" value="1"/>
</dbReference>
<dbReference type="GO" id="GO:0003677">
    <property type="term" value="F:DNA binding"/>
    <property type="evidence" value="ECO:0007669"/>
    <property type="project" value="InterPro"/>
</dbReference>
<dbReference type="Proteomes" id="UP000297535">
    <property type="component" value="Unassembled WGS sequence"/>
</dbReference>
<protein>
    <submittedName>
        <fullName evidence="3">XRE family transcriptional regulator</fullName>
    </submittedName>
</protein>
<organism evidence="3 4">
    <name type="scientific">Methylobacterium nonmethylotrophicum</name>
    <dbReference type="NCBI Taxonomy" id="1141884"/>
    <lineage>
        <taxon>Bacteria</taxon>
        <taxon>Pseudomonadati</taxon>
        <taxon>Pseudomonadota</taxon>
        <taxon>Alphaproteobacteria</taxon>
        <taxon>Hyphomicrobiales</taxon>
        <taxon>Methylobacteriaceae</taxon>
        <taxon>Methylobacterium</taxon>
    </lineage>
</organism>
<evidence type="ECO:0000313" key="3">
    <source>
        <dbReference type="EMBL" id="TGE01743.1"/>
    </source>
</evidence>
<proteinExistence type="predicted"/>
<evidence type="ECO:0000313" key="4">
    <source>
        <dbReference type="Proteomes" id="UP000297535"/>
    </source>
</evidence>
<comment type="caution">
    <text evidence="3">The sequence shown here is derived from an EMBL/GenBank/DDBJ whole genome shotgun (WGS) entry which is preliminary data.</text>
</comment>